<dbReference type="PANTHER" id="PTHR10992">
    <property type="entry name" value="METHYLESTERASE FAMILY MEMBER"/>
    <property type="match status" value="1"/>
</dbReference>
<evidence type="ECO:0000256" key="1">
    <source>
        <dbReference type="ARBA" id="ARBA00022801"/>
    </source>
</evidence>
<keyword evidence="1" id="KW-0378">Hydrolase</keyword>
<protein>
    <recommendedName>
        <fullName evidence="2">AB hydrolase-1 domain-containing protein</fullName>
    </recommendedName>
</protein>
<evidence type="ECO:0000313" key="4">
    <source>
        <dbReference type="Proteomes" id="UP000734854"/>
    </source>
</evidence>
<keyword evidence="4" id="KW-1185">Reference proteome</keyword>
<name>A0A8J5KCY0_ZINOF</name>
<comment type="caution">
    <text evidence="3">The sequence shown here is derived from an EMBL/GenBank/DDBJ whole genome shotgun (WGS) entry which is preliminary data.</text>
</comment>
<dbReference type="GO" id="GO:0009696">
    <property type="term" value="P:salicylic acid metabolic process"/>
    <property type="evidence" value="ECO:0007669"/>
    <property type="project" value="TreeGrafter"/>
</dbReference>
<feature type="domain" description="AB hydrolase-1" evidence="2">
    <location>
        <begin position="14"/>
        <end position="256"/>
    </location>
</feature>
<proteinExistence type="predicted"/>
<dbReference type="InterPro" id="IPR000073">
    <property type="entry name" value="AB_hydrolase_1"/>
</dbReference>
<dbReference type="Pfam" id="PF12697">
    <property type="entry name" value="Abhydrolase_6"/>
    <property type="match status" value="1"/>
</dbReference>
<gene>
    <name evidence="3" type="ORF">ZIOFF_053462</name>
</gene>
<organism evidence="3 4">
    <name type="scientific">Zingiber officinale</name>
    <name type="common">Ginger</name>
    <name type="synonym">Amomum zingiber</name>
    <dbReference type="NCBI Taxonomy" id="94328"/>
    <lineage>
        <taxon>Eukaryota</taxon>
        <taxon>Viridiplantae</taxon>
        <taxon>Streptophyta</taxon>
        <taxon>Embryophyta</taxon>
        <taxon>Tracheophyta</taxon>
        <taxon>Spermatophyta</taxon>
        <taxon>Magnoliopsida</taxon>
        <taxon>Liliopsida</taxon>
        <taxon>Zingiberales</taxon>
        <taxon>Zingiberaceae</taxon>
        <taxon>Zingiber</taxon>
    </lineage>
</organism>
<dbReference type="OrthoDB" id="408373at2759"/>
<dbReference type="FunFam" id="3.40.50.1820:FF:000051">
    <property type="entry name" value="(S)-hydroxynitrile lyase"/>
    <property type="match status" value="1"/>
</dbReference>
<dbReference type="GO" id="GO:0080030">
    <property type="term" value="F:methyl indole-3-acetate esterase activity"/>
    <property type="evidence" value="ECO:0007669"/>
    <property type="project" value="TreeGrafter"/>
</dbReference>
<evidence type="ECO:0000259" key="2">
    <source>
        <dbReference type="Pfam" id="PF12697"/>
    </source>
</evidence>
<dbReference type="InterPro" id="IPR045889">
    <property type="entry name" value="MES/HNL"/>
</dbReference>
<dbReference type="GO" id="GO:0009694">
    <property type="term" value="P:jasmonic acid metabolic process"/>
    <property type="evidence" value="ECO:0007669"/>
    <property type="project" value="TreeGrafter"/>
</dbReference>
<dbReference type="PANTHER" id="PTHR10992:SF1083">
    <property type="entry name" value="METHYLESTERASE 1"/>
    <property type="match status" value="1"/>
</dbReference>
<dbReference type="GO" id="GO:0080031">
    <property type="term" value="F:methyl salicylate esterase activity"/>
    <property type="evidence" value="ECO:0007669"/>
    <property type="project" value="TreeGrafter"/>
</dbReference>
<accession>A0A8J5KCY0</accession>
<evidence type="ECO:0000313" key="3">
    <source>
        <dbReference type="EMBL" id="KAG6484937.1"/>
    </source>
</evidence>
<reference evidence="3 4" key="1">
    <citation type="submission" date="2020-08" db="EMBL/GenBank/DDBJ databases">
        <title>Plant Genome Project.</title>
        <authorList>
            <person name="Zhang R.-G."/>
        </authorList>
    </citation>
    <scope>NUCLEOTIDE SEQUENCE [LARGE SCALE GENOMIC DNA]</scope>
    <source>
        <tissue evidence="3">Rhizome</tissue>
    </source>
</reference>
<dbReference type="EMBL" id="JACMSC010000015">
    <property type="protein sequence ID" value="KAG6484937.1"/>
    <property type="molecule type" value="Genomic_DNA"/>
</dbReference>
<sequence>MADDAASNSTNLHIVLVHGACHGAWSWHKLTTLLRSAGHRVAALDLAASGIDERRFVDIRSFTDYNRPLLDFLESLPSGERAVLVGHSLGGINISFAMDKFPSKVAVGVFVTAFMPDSDHPPGHVYKRHNLDDTSDPFWLDTQFGSVRNEENGPVSMLFGPNMMANFYDHSPVQDLTLAMTLLRPISMFADELLASPPLSKSGYASTAKVYIKCEKDIGLLATYQQWMIENNPVNEVKVIEEADHMPMLSTPEELSQIISEIVKTYA</sequence>
<dbReference type="AlphaFoldDB" id="A0A8J5KCY0"/>
<dbReference type="Proteomes" id="UP000734854">
    <property type="component" value="Unassembled WGS sequence"/>
</dbReference>
<dbReference type="GO" id="GO:0080032">
    <property type="term" value="F:methyl jasmonate esterase activity"/>
    <property type="evidence" value="ECO:0007669"/>
    <property type="project" value="TreeGrafter"/>
</dbReference>